<dbReference type="Proteomes" id="UP001493487">
    <property type="component" value="Unassembled WGS sequence"/>
</dbReference>
<organism evidence="4 5">
    <name type="scientific">Cohnella silvisoli</name>
    <dbReference type="NCBI Taxonomy" id="2873699"/>
    <lineage>
        <taxon>Bacteria</taxon>
        <taxon>Bacillati</taxon>
        <taxon>Bacillota</taxon>
        <taxon>Bacilli</taxon>
        <taxon>Bacillales</taxon>
        <taxon>Paenibacillaceae</taxon>
        <taxon>Cohnella</taxon>
    </lineage>
</organism>
<dbReference type="PANTHER" id="PTHR24201">
    <property type="entry name" value="ANK_REP_REGION DOMAIN-CONTAINING PROTEIN"/>
    <property type="match status" value="1"/>
</dbReference>
<dbReference type="PANTHER" id="PTHR24201:SF2">
    <property type="entry name" value="ANKYRIN REPEAT DOMAIN-CONTAINING PROTEIN 42"/>
    <property type="match status" value="1"/>
</dbReference>
<dbReference type="InterPro" id="IPR050776">
    <property type="entry name" value="Ank_Repeat/CDKN_Inhibitor"/>
</dbReference>
<keyword evidence="5" id="KW-1185">Reference proteome</keyword>
<evidence type="ECO:0000313" key="5">
    <source>
        <dbReference type="Proteomes" id="UP001493487"/>
    </source>
</evidence>
<accession>A0ABV1KN55</accession>
<dbReference type="EMBL" id="JASKHM010000002">
    <property type="protein sequence ID" value="MEQ4481483.1"/>
    <property type="molecule type" value="Genomic_DNA"/>
</dbReference>
<evidence type="ECO:0000313" key="4">
    <source>
        <dbReference type="EMBL" id="MEQ4481483.1"/>
    </source>
</evidence>
<keyword evidence="1" id="KW-0677">Repeat</keyword>
<evidence type="ECO:0000256" key="3">
    <source>
        <dbReference type="PROSITE-ProRule" id="PRU00023"/>
    </source>
</evidence>
<protein>
    <submittedName>
        <fullName evidence="4">Ankyrin repeat domain-containing protein</fullName>
    </submittedName>
</protein>
<evidence type="ECO:0000256" key="1">
    <source>
        <dbReference type="ARBA" id="ARBA00022737"/>
    </source>
</evidence>
<dbReference type="InterPro" id="IPR036770">
    <property type="entry name" value="Ankyrin_rpt-contain_sf"/>
</dbReference>
<dbReference type="Gene3D" id="1.25.40.20">
    <property type="entry name" value="Ankyrin repeat-containing domain"/>
    <property type="match status" value="3"/>
</dbReference>
<evidence type="ECO:0000256" key="2">
    <source>
        <dbReference type="ARBA" id="ARBA00023043"/>
    </source>
</evidence>
<keyword evidence="2 3" id="KW-0040">ANK repeat</keyword>
<dbReference type="PROSITE" id="PS50297">
    <property type="entry name" value="ANK_REP_REGION"/>
    <property type="match status" value="2"/>
</dbReference>
<sequence length="192" mass="20719">MNTQWMRAAEQGDLETMRDVLLGGVDLNMQDANGRTAMMAAAYNNQIAAFEWLVNEGADVNIRDNRLDNPFLYAGAEGLIEILKLSIKAGADTRMTNRFGGTALIPAADRGHVEIAKLLLTTTDVNVNHVNNLGWTALIEAVILGDGGPKHQQIVKLLLEHGADPNITDNDGVTPLSHAALRGYGEMIAMLS</sequence>
<dbReference type="PROSITE" id="PS50088">
    <property type="entry name" value="ANK_REPEAT"/>
    <property type="match status" value="2"/>
</dbReference>
<reference evidence="4 5" key="1">
    <citation type="journal article" date="2023" name="Genome Announc.">
        <title>Pan-Genome Analyses of the Genus Cohnella and Proposal of the Novel Species Cohnella silvisoli sp. nov., Isolated from Forest Soil.</title>
        <authorList>
            <person name="Wang C."/>
            <person name="Mao L."/>
            <person name="Bao G."/>
            <person name="Zhu H."/>
        </authorList>
    </citation>
    <scope>NUCLEOTIDE SEQUENCE [LARGE SCALE GENOMIC DNA]</scope>
    <source>
        <strain evidence="4 5">NL03-T5-1</strain>
    </source>
</reference>
<proteinExistence type="predicted"/>
<dbReference type="Pfam" id="PF12796">
    <property type="entry name" value="Ank_2"/>
    <property type="match status" value="1"/>
</dbReference>
<dbReference type="SMART" id="SM00248">
    <property type="entry name" value="ANK"/>
    <property type="match status" value="4"/>
</dbReference>
<name>A0ABV1KN55_9BACL</name>
<comment type="caution">
    <text evidence="4">The sequence shown here is derived from an EMBL/GenBank/DDBJ whole genome shotgun (WGS) entry which is preliminary data.</text>
</comment>
<dbReference type="Pfam" id="PF13637">
    <property type="entry name" value="Ank_4"/>
    <property type="match status" value="1"/>
</dbReference>
<feature type="repeat" description="ANK" evidence="3">
    <location>
        <begin position="133"/>
        <end position="170"/>
    </location>
</feature>
<dbReference type="PRINTS" id="PR01415">
    <property type="entry name" value="ANKYRIN"/>
</dbReference>
<dbReference type="InterPro" id="IPR002110">
    <property type="entry name" value="Ankyrin_rpt"/>
</dbReference>
<gene>
    <name evidence="4" type="ORF">QJS35_03655</name>
</gene>
<dbReference type="SUPFAM" id="SSF48403">
    <property type="entry name" value="Ankyrin repeat"/>
    <property type="match status" value="1"/>
</dbReference>
<feature type="repeat" description="ANK" evidence="3">
    <location>
        <begin position="33"/>
        <end position="65"/>
    </location>
</feature>